<dbReference type="Gene3D" id="3.40.50.10740">
    <property type="entry name" value="Class I glutamine amidotransferase-like"/>
    <property type="match status" value="1"/>
</dbReference>
<name>A0A4R3I191_PAULE</name>
<evidence type="ECO:0000259" key="7">
    <source>
        <dbReference type="Pfam" id="PF02016"/>
    </source>
</evidence>
<dbReference type="PANTHER" id="PTHR30237:SF2">
    <property type="entry name" value="MUREIN TETRAPEPTIDE CARBOXYPEPTIDASE"/>
    <property type="match status" value="1"/>
</dbReference>
<dbReference type="InterPro" id="IPR040449">
    <property type="entry name" value="Peptidase_S66_N"/>
</dbReference>
<keyword evidence="10" id="KW-1185">Reference proteome</keyword>
<evidence type="ECO:0000313" key="9">
    <source>
        <dbReference type="EMBL" id="TCS39506.1"/>
    </source>
</evidence>
<evidence type="ECO:0000256" key="4">
    <source>
        <dbReference type="ARBA" id="ARBA00022801"/>
    </source>
</evidence>
<dbReference type="EMBL" id="SLZQ01000001">
    <property type="protein sequence ID" value="TCS39506.1"/>
    <property type="molecule type" value="Genomic_DNA"/>
</dbReference>
<keyword evidence="5" id="KW-0720">Serine protease</keyword>
<evidence type="ECO:0000256" key="3">
    <source>
        <dbReference type="ARBA" id="ARBA00022670"/>
    </source>
</evidence>
<evidence type="ECO:0000256" key="5">
    <source>
        <dbReference type="ARBA" id="ARBA00022825"/>
    </source>
</evidence>
<comment type="caution">
    <text evidence="9">The sequence shown here is derived from an EMBL/GenBank/DDBJ whole genome shotgun (WGS) entry which is preliminary data.</text>
</comment>
<gene>
    <name evidence="9" type="ORF">EDC30_101462</name>
</gene>
<feature type="domain" description="LD-carboxypeptidase C-terminal" evidence="8">
    <location>
        <begin position="175"/>
        <end position="291"/>
    </location>
</feature>
<dbReference type="PIRSF" id="PIRSF028757">
    <property type="entry name" value="LD-carboxypeptidase"/>
    <property type="match status" value="1"/>
</dbReference>
<dbReference type="GO" id="GO:0006508">
    <property type="term" value="P:proteolysis"/>
    <property type="evidence" value="ECO:0007669"/>
    <property type="project" value="UniProtKB-KW"/>
</dbReference>
<keyword evidence="2 9" id="KW-0121">Carboxypeptidase</keyword>
<dbReference type="NCBIfam" id="NF008424">
    <property type="entry name" value="PRK11253.1"/>
    <property type="match status" value="1"/>
</dbReference>
<evidence type="ECO:0000259" key="8">
    <source>
        <dbReference type="Pfam" id="PF17676"/>
    </source>
</evidence>
<accession>A0A4R3I191</accession>
<dbReference type="OrthoDB" id="9807329at2"/>
<evidence type="ECO:0000256" key="2">
    <source>
        <dbReference type="ARBA" id="ARBA00022645"/>
    </source>
</evidence>
<dbReference type="GO" id="GO:0004180">
    <property type="term" value="F:carboxypeptidase activity"/>
    <property type="evidence" value="ECO:0007669"/>
    <property type="project" value="UniProtKB-KW"/>
</dbReference>
<dbReference type="InterPro" id="IPR029062">
    <property type="entry name" value="Class_I_gatase-like"/>
</dbReference>
<sequence>MSQADFVIPPGTGIAIVAPGGYPPDEAALARGIKRLEQQNCLVHNYYDPADKYQRFGGIDMARVAQLHAAADDPDVQIVMALRGGYGLSRILPMLDFDFLANSGKLFVGYSDFTVFHMALLAATGKVSFAGPMVCGDFGCERPSDYTLSHFWQILTRPGLTLMAHTPNNPCIEAEGVLWGGNLAMLTHLLGSPYFPRIEGGILFIEDVNEHPYRIERMLVQLLHAGVLARQQAILLGDFSAYRLSEYDNGYDFNAMLAYIRSRVATPILTGLPFGHCADKLTLPVGSRAQLVSEKNTFRLQLAEYPVLAG</sequence>
<proteinExistence type="inferred from homology"/>
<feature type="active site" description="Nucleophile" evidence="6">
    <location>
        <position position="111"/>
    </location>
</feature>
<dbReference type="Gene3D" id="3.50.30.60">
    <property type="entry name" value="LD-carboxypeptidase A C-terminal domain-like"/>
    <property type="match status" value="1"/>
</dbReference>
<dbReference type="InterPro" id="IPR040921">
    <property type="entry name" value="Peptidase_S66C"/>
</dbReference>
<evidence type="ECO:0000313" key="10">
    <source>
        <dbReference type="Proteomes" id="UP000295382"/>
    </source>
</evidence>
<dbReference type="Pfam" id="PF02016">
    <property type="entry name" value="Peptidase_S66"/>
    <property type="match status" value="1"/>
</dbReference>
<dbReference type="AlphaFoldDB" id="A0A4R3I191"/>
<protein>
    <submittedName>
        <fullName evidence="9">Muramoyltetrapeptide carboxypeptidase</fullName>
    </submittedName>
</protein>
<comment type="similarity">
    <text evidence="1">Belongs to the peptidase S66 family.</text>
</comment>
<dbReference type="Proteomes" id="UP000295382">
    <property type="component" value="Unassembled WGS sequence"/>
</dbReference>
<organism evidence="9 10">
    <name type="scientific">Paucimonas lemoignei</name>
    <name type="common">Pseudomonas lemoignei</name>
    <dbReference type="NCBI Taxonomy" id="29443"/>
    <lineage>
        <taxon>Bacteria</taxon>
        <taxon>Pseudomonadati</taxon>
        <taxon>Pseudomonadota</taxon>
        <taxon>Betaproteobacteria</taxon>
        <taxon>Burkholderiales</taxon>
        <taxon>Burkholderiaceae</taxon>
        <taxon>Paucimonas</taxon>
    </lineage>
</organism>
<dbReference type="RefSeq" id="WP_132256867.1">
    <property type="nucleotide sequence ID" value="NZ_SLZQ01000001.1"/>
</dbReference>
<dbReference type="PANTHER" id="PTHR30237">
    <property type="entry name" value="MURAMOYLTETRAPEPTIDE CARBOXYPEPTIDASE"/>
    <property type="match status" value="1"/>
</dbReference>
<dbReference type="InterPro" id="IPR003507">
    <property type="entry name" value="S66_fam"/>
</dbReference>
<evidence type="ECO:0000256" key="6">
    <source>
        <dbReference type="PIRSR" id="PIRSR028757-1"/>
    </source>
</evidence>
<keyword evidence="3" id="KW-0645">Protease</keyword>
<reference evidence="9 10" key="1">
    <citation type="submission" date="2019-03" db="EMBL/GenBank/DDBJ databases">
        <title>Genomic Encyclopedia of Type Strains, Phase IV (KMG-IV): sequencing the most valuable type-strain genomes for metagenomic binning, comparative biology and taxonomic classification.</title>
        <authorList>
            <person name="Goeker M."/>
        </authorList>
    </citation>
    <scope>NUCLEOTIDE SEQUENCE [LARGE SCALE GENOMIC DNA]</scope>
    <source>
        <strain evidence="9 10">DSM 7445</strain>
    </source>
</reference>
<feature type="active site" description="Charge relay system" evidence="6">
    <location>
        <position position="276"/>
    </location>
</feature>
<feature type="domain" description="LD-carboxypeptidase N-terminal" evidence="7">
    <location>
        <begin position="14"/>
        <end position="131"/>
    </location>
</feature>
<evidence type="ECO:0000256" key="1">
    <source>
        <dbReference type="ARBA" id="ARBA00010233"/>
    </source>
</evidence>
<dbReference type="SUPFAM" id="SSF141986">
    <property type="entry name" value="LD-carboxypeptidase A C-terminal domain-like"/>
    <property type="match status" value="1"/>
</dbReference>
<feature type="active site" description="Charge relay system" evidence="6">
    <location>
        <position position="206"/>
    </location>
</feature>
<dbReference type="Pfam" id="PF17676">
    <property type="entry name" value="Peptidase_S66C"/>
    <property type="match status" value="1"/>
</dbReference>
<dbReference type="InterPro" id="IPR027478">
    <property type="entry name" value="LdcA_N"/>
</dbReference>
<dbReference type="CDD" id="cd07025">
    <property type="entry name" value="Peptidase_S66"/>
    <property type="match status" value="1"/>
</dbReference>
<dbReference type="SUPFAM" id="SSF52317">
    <property type="entry name" value="Class I glutamine amidotransferase-like"/>
    <property type="match status" value="1"/>
</dbReference>
<keyword evidence="4" id="KW-0378">Hydrolase</keyword>
<dbReference type="InterPro" id="IPR027461">
    <property type="entry name" value="Carboxypeptidase_A_C_sf"/>
</dbReference>
<dbReference type="GO" id="GO:0008236">
    <property type="term" value="F:serine-type peptidase activity"/>
    <property type="evidence" value="ECO:0007669"/>
    <property type="project" value="UniProtKB-KW"/>
</dbReference>